<dbReference type="SUPFAM" id="SSF53335">
    <property type="entry name" value="S-adenosyl-L-methionine-dependent methyltransferases"/>
    <property type="match status" value="1"/>
</dbReference>
<dbReference type="InterPro" id="IPR050508">
    <property type="entry name" value="Methyltransf_Superfamily"/>
</dbReference>
<gene>
    <name evidence="2" type="ORF">HIM_08999</name>
</gene>
<evidence type="ECO:0000259" key="1">
    <source>
        <dbReference type="Pfam" id="PF08242"/>
    </source>
</evidence>
<dbReference type="EMBL" id="KQ030568">
    <property type="protein sequence ID" value="KJZ71605.1"/>
    <property type="molecule type" value="Genomic_DNA"/>
</dbReference>
<dbReference type="InterPro" id="IPR013217">
    <property type="entry name" value="Methyltransf_12"/>
</dbReference>
<keyword evidence="3" id="KW-1185">Reference proteome</keyword>
<name>A0A0F7ZM00_9HYPO</name>
<reference evidence="2 3" key="1">
    <citation type="journal article" date="2014" name="Genome Biol. Evol.">
        <title>Comparative genomics and transcriptomics analyses reveal divergent lifestyle features of nematode endoparasitic fungus Hirsutella minnesotensis.</title>
        <authorList>
            <person name="Lai Y."/>
            <person name="Liu K."/>
            <person name="Zhang X."/>
            <person name="Zhang X."/>
            <person name="Li K."/>
            <person name="Wang N."/>
            <person name="Shu C."/>
            <person name="Wu Y."/>
            <person name="Wang C."/>
            <person name="Bushley K.E."/>
            <person name="Xiang M."/>
            <person name="Liu X."/>
        </authorList>
    </citation>
    <scope>NUCLEOTIDE SEQUENCE [LARGE SCALE GENOMIC DNA]</scope>
    <source>
        <strain evidence="2 3">3608</strain>
    </source>
</reference>
<evidence type="ECO:0000313" key="2">
    <source>
        <dbReference type="EMBL" id="KJZ71605.1"/>
    </source>
</evidence>
<proteinExistence type="predicted"/>
<dbReference type="InterPro" id="IPR029063">
    <property type="entry name" value="SAM-dependent_MTases_sf"/>
</dbReference>
<dbReference type="Gene3D" id="3.40.50.150">
    <property type="entry name" value="Vaccinia Virus protein VP39"/>
    <property type="match status" value="1"/>
</dbReference>
<dbReference type="Pfam" id="PF08242">
    <property type="entry name" value="Methyltransf_12"/>
    <property type="match status" value="1"/>
</dbReference>
<dbReference type="CDD" id="cd02440">
    <property type="entry name" value="AdoMet_MTases"/>
    <property type="match status" value="1"/>
</dbReference>
<dbReference type="GO" id="GO:0008168">
    <property type="term" value="F:methyltransferase activity"/>
    <property type="evidence" value="ECO:0007669"/>
    <property type="project" value="TreeGrafter"/>
</dbReference>
<evidence type="ECO:0000313" key="3">
    <source>
        <dbReference type="Proteomes" id="UP000054481"/>
    </source>
</evidence>
<dbReference type="Proteomes" id="UP000054481">
    <property type="component" value="Unassembled WGS sequence"/>
</dbReference>
<organism evidence="2 3">
    <name type="scientific">Hirsutella minnesotensis 3608</name>
    <dbReference type="NCBI Taxonomy" id="1043627"/>
    <lineage>
        <taxon>Eukaryota</taxon>
        <taxon>Fungi</taxon>
        <taxon>Dikarya</taxon>
        <taxon>Ascomycota</taxon>
        <taxon>Pezizomycotina</taxon>
        <taxon>Sordariomycetes</taxon>
        <taxon>Hypocreomycetidae</taxon>
        <taxon>Hypocreales</taxon>
        <taxon>Ophiocordycipitaceae</taxon>
        <taxon>Hirsutella</taxon>
    </lineage>
</organism>
<protein>
    <recommendedName>
        <fullName evidence="1">Methyltransferase type 12 domain-containing protein</fullName>
    </recommendedName>
</protein>
<dbReference type="AlphaFoldDB" id="A0A0F7ZM00"/>
<sequence length="284" mass="31204">MNADYETINRAKWDERAPIHASSKDYKFYEFIGNPSYISHVVQFDRPLLGDITNLQCAHLQCHIGTDTLSLARLGAASVTGLDFSSASLKEARRLAAATHGTGGEKLTFVEASVYDGLGVLKPGSFDLVFTGIGALCWIHSIQEWAKVVSGLLKPGGRLFIREAHPILWAIDDEQQDGLFVKFPYFEHEEPVMFDDVGTYVDSGEYKFTATKSAIFNHGLGEIIQALLSTGLVISGLNEHQSVPWLALPGQMTADERGDEAQIAPNSDMDFKCEESLLEIAVVH</sequence>
<feature type="domain" description="Methyltransferase type 12" evidence="1">
    <location>
        <begin position="60"/>
        <end position="159"/>
    </location>
</feature>
<dbReference type="PANTHER" id="PTHR42912">
    <property type="entry name" value="METHYLTRANSFERASE"/>
    <property type="match status" value="1"/>
</dbReference>
<dbReference type="OrthoDB" id="540004at2759"/>
<accession>A0A0F7ZM00</accession>